<evidence type="ECO:0000313" key="3">
    <source>
        <dbReference type="EMBL" id="KAG7353648.1"/>
    </source>
</evidence>
<feature type="region of interest" description="Disordered" evidence="1">
    <location>
        <begin position="549"/>
        <end position="586"/>
    </location>
</feature>
<dbReference type="GO" id="GO:0006270">
    <property type="term" value="P:DNA replication initiation"/>
    <property type="evidence" value="ECO:0007669"/>
    <property type="project" value="InterPro"/>
</dbReference>
<organism evidence="3 4">
    <name type="scientific">Nitzschia inconspicua</name>
    <dbReference type="NCBI Taxonomy" id="303405"/>
    <lineage>
        <taxon>Eukaryota</taxon>
        <taxon>Sar</taxon>
        <taxon>Stramenopiles</taxon>
        <taxon>Ochrophyta</taxon>
        <taxon>Bacillariophyta</taxon>
        <taxon>Bacillariophyceae</taxon>
        <taxon>Bacillariophycidae</taxon>
        <taxon>Bacillariales</taxon>
        <taxon>Bacillariaceae</taxon>
        <taxon>Nitzschia</taxon>
    </lineage>
</organism>
<dbReference type="GO" id="GO:0043596">
    <property type="term" value="C:nuclear replication fork"/>
    <property type="evidence" value="ECO:0007669"/>
    <property type="project" value="TreeGrafter"/>
</dbReference>
<dbReference type="OrthoDB" id="273123at2759"/>
<dbReference type="PANTHER" id="PTHR13454:SF11">
    <property type="entry name" value="PROTEIN MCM10 HOMOLOG"/>
    <property type="match status" value="1"/>
</dbReference>
<feature type="region of interest" description="Disordered" evidence="1">
    <location>
        <begin position="425"/>
        <end position="446"/>
    </location>
</feature>
<evidence type="ECO:0000259" key="2">
    <source>
        <dbReference type="Pfam" id="PF22379"/>
    </source>
</evidence>
<dbReference type="Pfam" id="PF22379">
    <property type="entry name" value="OB_MCM10"/>
    <property type="match status" value="1"/>
</dbReference>
<proteinExistence type="predicted"/>
<feature type="compositionally biased region" description="Polar residues" evidence="1">
    <location>
        <begin position="556"/>
        <end position="582"/>
    </location>
</feature>
<feature type="compositionally biased region" description="Low complexity" evidence="1">
    <location>
        <begin position="238"/>
        <end position="247"/>
    </location>
</feature>
<dbReference type="GO" id="GO:0003688">
    <property type="term" value="F:DNA replication origin binding"/>
    <property type="evidence" value="ECO:0007669"/>
    <property type="project" value="TreeGrafter"/>
</dbReference>
<gene>
    <name evidence="3" type="ORF">IV203_003003</name>
</gene>
<reference evidence="3" key="2">
    <citation type="submission" date="2021-04" db="EMBL/GenBank/DDBJ databases">
        <authorList>
            <person name="Podell S."/>
        </authorList>
    </citation>
    <scope>NUCLEOTIDE SEQUENCE</scope>
    <source>
        <strain evidence="3">Hildebrandi</strain>
    </source>
</reference>
<dbReference type="InterPro" id="IPR040184">
    <property type="entry name" value="Mcm10"/>
</dbReference>
<feature type="compositionally biased region" description="Low complexity" evidence="1">
    <location>
        <begin position="51"/>
        <end position="61"/>
    </location>
</feature>
<name>A0A9K3L133_9STRA</name>
<dbReference type="Proteomes" id="UP000693970">
    <property type="component" value="Unassembled WGS sequence"/>
</dbReference>
<feature type="region of interest" description="Disordered" evidence="1">
    <location>
        <begin position="1"/>
        <end position="95"/>
    </location>
</feature>
<feature type="compositionally biased region" description="Polar residues" evidence="1">
    <location>
        <begin position="10"/>
        <end position="22"/>
    </location>
</feature>
<feature type="region of interest" description="Disordered" evidence="1">
    <location>
        <begin position="227"/>
        <end position="247"/>
    </location>
</feature>
<evidence type="ECO:0000256" key="1">
    <source>
        <dbReference type="SAM" id="MobiDB-lite"/>
    </source>
</evidence>
<dbReference type="PANTHER" id="PTHR13454">
    <property type="entry name" value="PROTEIN MCM10 HOMOLOG"/>
    <property type="match status" value="1"/>
</dbReference>
<dbReference type="EMBL" id="JAGRRH010000016">
    <property type="protein sequence ID" value="KAG7353648.1"/>
    <property type="molecule type" value="Genomic_DNA"/>
</dbReference>
<dbReference type="InterPro" id="IPR055065">
    <property type="entry name" value="OB_MCM10"/>
</dbReference>
<dbReference type="AlphaFoldDB" id="A0A9K3L133"/>
<dbReference type="GO" id="GO:0003697">
    <property type="term" value="F:single-stranded DNA binding"/>
    <property type="evidence" value="ECO:0007669"/>
    <property type="project" value="InterPro"/>
</dbReference>
<reference evidence="3" key="1">
    <citation type="journal article" date="2021" name="Sci. Rep.">
        <title>Diploid genomic architecture of Nitzschia inconspicua, an elite biomass production diatom.</title>
        <authorList>
            <person name="Oliver A."/>
            <person name="Podell S."/>
            <person name="Pinowska A."/>
            <person name="Traller J.C."/>
            <person name="Smith S.R."/>
            <person name="McClure R."/>
            <person name="Beliaev A."/>
            <person name="Bohutskyi P."/>
            <person name="Hill E.A."/>
            <person name="Rabines A."/>
            <person name="Zheng H."/>
            <person name="Allen L.Z."/>
            <person name="Kuo A."/>
            <person name="Grigoriev I.V."/>
            <person name="Allen A.E."/>
            <person name="Hazlebeck D."/>
            <person name="Allen E.E."/>
        </authorList>
    </citation>
    <scope>NUCLEOTIDE SEQUENCE</scope>
    <source>
        <strain evidence="3">Hildebrandi</strain>
    </source>
</reference>
<accession>A0A9K3L133</accession>
<protein>
    <recommendedName>
        <fullName evidence="2">MCM10 OB-fold domain-containing protein</fullName>
    </recommendedName>
</protein>
<sequence>MDELLELMEDSSSAAQEETANASDGMDELAFLLGQNDDKEEEKYETRQQRSSSPTPKSSSTHRQSATCSKTKPVVTPSNKNSVSSQLKGSAKAKPTVEASVDDRLGIRMLNRLVSSADLLELITDHPYFAPATLSAMPLAKLNTLLLDPARIVDPATVAGKTNLVTVGMVFSNSGTRISSKGGAFCVLTIGNFASGPCVTIFLFGDVYGKYCRTCTPGKVVAVMGPKLLPSNRKDGNNNKSSQYSSNSNDCAVSFSVFDRGQLQLVATARDYGTCQGKVRVKQPDGTWSNTGTCKSYVDKRVSDFCSHHRRQQHSGTVPVSSKFQQLKQQQQANAFRAPSVLVQSKPRAEAVQGGSNRFLNPTSSQLGSASNMQQHLSMQNSNLRQNPPSRLGNGVPMHMNKAVSSLHPSAQRKVNNGLAALHGRNKATASTIGTKKEETSTVKPTKPATVDWLQQSITNKIRKNKTSGKPLSAYLIVNRRSTNDTQCNKRRKVNTDGVGFDGSVPVPKPSKLFQSVDSTTVIKAGSSSLRATAEEKRVQLLQRQAEVARLRQEGPPSSNKKNDMINRQGSAKQKENGTNSSSKDDFLAAMGDFDLEKVRNAKSRFANEIEAEEYAASRQKVIELEKLEERQIARKDKSKEDDKRLTKAWRCKVCGQTYSIKPKSCYNAGHDVLIVRSLRKEKTKEECRTALHSKGSDDGGLQLGAGLEWSNQFSGNRFLR</sequence>
<keyword evidence="4" id="KW-1185">Reference proteome</keyword>
<evidence type="ECO:0000313" key="4">
    <source>
        <dbReference type="Proteomes" id="UP000693970"/>
    </source>
</evidence>
<feature type="compositionally biased region" description="Polar residues" evidence="1">
    <location>
        <begin position="62"/>
        <end position="88"/>
    </location>
</feature>
<comment type="caution">
    <text evidence="3">The sequence shown here is derived from an EMBL/GenBank/DDBJ whole genome shotgun (WGS) entry which is preliminary data.</text>
</comment>
<feature type="domain" description="MCM10 OB-fold" evidence="2">
    <location>
        <begin position="106"/>
        <end position="236"/>
    </location>
</feature>